<proteinExistence type="predicted"/>
<keyword evidence="5" id="KW-1185">Reference proteome</keyword>
<dbReference type="STRING" id="1123377.GCA_000423885_01471"/>
<sequence>MHQGPRQRHPPAGRRADRHRHQRRRQARPQHERQRAQGPARAQPGGGQGVLHAGQAVRQLGMLLVAVALAAAAWWWFTTEMPRRERERQAAAEVATIQAERANALYRWRDDAGNLQVTEEPPKGRRYERINRNPQDGMAVDGAK</sequence>
<name>A0A5R9PHF2_9GAMM</name>
<keyword evidence="2" id="KW-0812">Transmembrane</keyword>
<evidence type="ECO:0000313" key="5">
    <source>
        <dbReference type="Proteomes" id="UP000308508"/>
    </source>
</evidence>
<dbReference type="EMBL" id="SROY01000001">
    <property type="protein sequence ID" value="TLX22951.1"/>
    <property type="molecule type" value="Genomic_DNA"/>
</dbReference>
<accession>A0A5R9PHF2</accession>
<evidence type="ECO:0000256" key="2">
    <source>
        <dbReference type="SAM" id="Phobius"/>
    </source>
</evidence>
<evidence type="ECO:0000259" key="3">
    <source>
        <dbReference type="Pfam" id="PF13511"/>
    </source>
</evidence>
<organism evidence="4 5">
    <name type="scientific">Thermomonas fusca</name>
    <dbReference type="NCBI Taxonomy" id="215690"/>
    <lineage>
        <taxon>Bacteria</taxon>
        <taxon>Pseudomonadati</taxon>
        <taxon>Pseudomonadota</taxon>
        <taxon>Gammaproteobacteria</taxon>
        <taxon>Lysobacterales</taxon>
        <taxon>Lysobacteraceae</taxon>
        <taxon>Thermomonas</taxon>
    </lineage>
</organism>
<feature type="region of interest" description="Disordered" evidence="1">
    <location>
        <begin position="113"/>
        <end position="144"/>
    </location>
</feature>
<dbReference type="InterPro" id="IPR025392">
    <property type="entry name" value="DUF4124"/>
</dbReference>
<dbReference type="Proteomes" id="UP000308508">
    <property type="component" value="Unassembled WGS sequence"/>
</dbReference>
<evidence type="ECO:0000313" key="4">
    <source>
        <dbReference type="EMBL" id="TLX22951.1"/>
    </source>
</evidence>
<feature type="compositionally biased region" description="Basic and acidic residues" evidence="1">
    <location>
        <begin position="120"/>
        <end position="131"/>
    </location>
</feature>
<dbReference type="Pfam" id="PF13511">
    <property type="entry name" value="DUF4124"/>
    <property type="match status" value="1"/>
</dbReference>
<feature type="region of interest" description="Disordered" evidence="1">
    <location>
        <begin position="1"/>
        <end position="50"/>
    </location>
</feature>
<keyword evidence="2" id="KW-0472">Membrane</keyword>
<feature type="compositionally biased region" description="Basic residues" evidence="1">
    <location>
        <begin position="1"/>
        <end position="28"/>
    </location>
</feature>
<keyword evidence="2" id="KW-1133">Transmembrane helix</keyword>
<feature type="domain" description="DUF4124" evidence="3">
    <location>
        <begin position="104"/>
        <end position="135"/>
    </location>
</feature>
<evidence type="ECO:0000256" key="1">
    <source>
        <dbReference type="SAM" id="MobiDB-lite"/>
    </source>
</evidence>
<comment type="caution">
    <text evidence="4">The sequence shown here is derived from an EMBL/GenBank/DDBJ whole genome shotgun (WGS) entry which is preliminary data.</text>
</comment>
<feature type="transmembrane region" description="Helical" evidence="2">
    <location>
        <begin position="60"/>
        <end position="78"/>
    </location>
</feature>
<dbReference type="AlphaFoldDB" id="A0A5R9PHF2"/>
<protein>
    <submittedName>
        <fullName evidence="4">DUF4124 domain-containing protein</fullName>
    </submittedName>
</protein>
<gene>
    <name evidence="4" type="ORF">E5S66_02705</name>
</gene>
<reference evidence="4 5" key="1">
    <citation type="submission" date="2019-04" db="EMBL/GenBank/DDBJ databases">
        <authorList>
            <person name="Grouzdev D.S."/>
            <person name="Nazina T.N."/>
        </authorList>
    </citation>
    <scope>NUCLEOTIDE SEQUENCE [LARGE SCALE GENOMIC DNA]</scope>
    <source>
        <strain evidence="4 5">SHC 3-19</strain>
    </source>
</reference>